<reference evidence="1 2" key="1">
    <citation type="journal article" date="2012" name="J. Bacteriol.">
        <title>Genome Sequence of the Filamentous Bacterium Fibrisoma limi BUZ 3T.</title>
        <authorList>
            <person name="Filippini M."/>
            <person name="Qi W."/>
            <person name="Jaenicke S."/>
            <person name="Goesmann A."/>
            <person name="Smits T.H."/>
            <person name="Bagheri H.C."/>
        </authorList>
    </citation>
    <scope>NUCLEOTIDE SEQUENCE [LARGE SCALE GENOMIC DNA]</scope>
    <source>
        <strain evidence="2">BUZ 3T</strain>
    </source>
</reference>
<dbReference type="RefSeq" id="WP_009281634.1">
    <property type="nucleotide sequence ID" value="NZ_CAIT01000006.1"/>
</dbReference>
<evidence type="ECO:0000313" key="2">
    <source>
        <dbReference type="Proteomes" id="UP000009309"/>
    </source>
</evidence>
<accession>I2GGM5</accession>
<organism evidence="1 2">
    <name type="scientific">Fibrisoma limi BUZ 3</name>
    <dbReference type="NCBI Taxonomy" id="1185876"/>
    <lineage>
        <taxon>Bacteria</taxon>
        <taxon>Pseudomonadati</taxon>
        <taxon>Bacteroidota</taxon>
        <taxon>Cytophagia</taxon>
        <taxon>Cytophagales</taxon>
        <taxon>Spirosomataceae</taxon>
        <taxon>Fibrisoma</taxon>
    </lineage>
</organism>
<keyword evidence="2" id="KW-1185">Reference proteome</keyword>
<name>I2GGM5_9BACT</name>
<proteinExistence type="predicted"/>
<dbReference type="AlphaFoldDB" id="I2GGM5"/>
<dbReference type="Proteomes" id="UP000009309">
    <property type="component" value="Unassembled WGS sequence"/>
</dbReference>
<sequence length="49" mass="5294">MSQSVTWRAACGPHVHVAQALSLKVVDQRGPLVDELVTPVAQAMEVLRV</sequence>
<comment type="caution">
    <text evidence="1">The sequence shown here is derived from an EMBL/GenBank/DDBJ whole genome shotgun (WGS) entry which is preliminary data.</text>
</comment>
<evidence type="ECO:0000313" key="1">
    <source>
        <dbReference type="EMBL" id="CCH53050.1"/>
    </source>
</evidence>
<gene>
    <name evidence="1" type="ORF">BN8_02113</name>
</gene>
<dbReference type="EMBL" id="CAIT01000006">
    <property type="protein sequence ID" value="CCH53050.1"/>
    <property type="molecule type" value="Genomic_DNA"/>
</dbReference>
<protein>
    <submittedName>
        <fullName evidence="1">Uncharacterized protein</fullName>
    </submittedName>
</protein>